<dbReference type="Proteomes" id="UP000233551">
    <property type="component" value="Unassembled WGS sequence"/>
</dbReference>
<proteinExistence type="predicted"/>
<feature type="region of interest" description="Disordered" evidence="1">
    <location>
        <begin position="26"/>
        <end position="47"/>
    </location>
</feature>
<dbReference type="AlphaFoldDB" id="A0A2I0INS6"/>
<comment type="caution">
    <text evidence="2">The sequence shown here is derived from an EMBL/GenBank/DDBJ whole genome shotgun (WGS) entry which is preliminary data.</text>
</comment>
<sequence>MYTQTRITGDTQWFCFPALHRTRAEQAPHRTVSRMNPPHASPVPRPPGLDIGFQVDGHVSSLPVMGGGFTVRGIDLESQTPIYFRVISLVQTANLPVTSHRDLT</sequence>
<keyword evidence="3" id="KW-1185">Reference proteome</keyword>
<evidence type="ECO:0000256" key="1">
    <source>
        <dbReference type="SAM" id="MobiDB-lite"/>
    </source>
</evidence>
<evidence type="ECO:0000313" key="3">
    <source>
        <dbReference type="Proteomes" id="UP000233551"/>
    </source>
</evidence>
<organism evidence="2 3">
    <name type="scientific">Punica granatum</name>
    <name type="common">Pomegranate</name>
    <dbReference type="NCBI Taxonomy" id="22663"/>
    <lineage>
        <taxon>Eukaryota</taxon>
        <taxon>Viridiplantae</taxon>
        <taxon>Streptophyta</taxon>
        <taxon>Embryophyta</taxon>
        <taxon>Tracheophyta</taxon>
        <taxon>Spermatophyta</taxon>
        <taxon>Magnoliopsida</taxon>
        <taxon>eudicotyledons</taxon>
        <taxon>Gunneridae</taxon>
        <taxon>Pentapetalae</taxon>
        <taxon>rosids</taxon>
        <taxon>malvids</taxon>
        <taxon>Myrtales</taxon>
        <taxon>Lythraceae</taxon>
        <taxon>Punica</taxon>
    </lineage>
</organism>
<name>A0A2I0INS6_PUNGR</name>
<evidence type="ECO:0000313" key="2">
    <source>
        <dbReference type="EMBL" id="PKI45658.1"/>
    </source>
</evidence>
<accession>A0A2I0INS6</accession>
<protein>
    <submittedName>
        <fullName evidence="2">Uncharacterized protein</fullName>
    </submittedName>
</protein>
<dbReference type="EMBL" id="PGOL01002702">
    <property type="protein sequence ID" value="PKI45658.1"/>
    <property type="molecule type" value="Genomic_DNA"/>
</dbReference>
<reference evidence="2 3" key="1">
    <citation type="submission" date="2017-11" db="EMBL/GenBank/DDBJ databases">
        <title>De-novo sequencing of pomegranate (Punica granatum L.) genome.</title>
        <authorList>
            <person name="Akparov Z."/>
            <person name="Amiraslanov A."/>
            <person name="Hajiyeva S."/>
            <person name="Abbasov M."/>
            <person name="Kaur K."/>
            <person name="Hamwieh A."/>
            <person name="Solovyev V."/>
            <person name="Salamov A."/>
            <person name="Braich B."/>
            <person name="Kosarev P."/>
            <person name="Mahmoud A."/>
            <person name="Hajiyev E."/>
            <person name="Babayeva S."/>
            <person name="Izzatullayeva V."/>
            <person name="Mammadov A."/>
            <person name="Mammadov A."/>
            <person name="Sharifova S."/>
            <person name="Ojaghi J."/>
            <person name="Eynullazada K."/>
            <person name="Bayramov B."/>
            <person name="Abdulazimova A."/>
            <person name="Shahmuradov I."/>
        </authorList>
    </citation>
    <scope>NUCLEOTIDE SEQUENCE [LARGE SCALE GENOMIC DNA]</scope>
    <source>
        <strain evidence="3">cv. AG2017</strain>
        <tissue evidence="2">Leaf</tissue>
    </source>
</reference>
<gene>
    <name evidence="2" type="ORF">CRG98_033974</name>
</gene>